<feature type="region of interest" description="Disordered" evidence="1">
    <location>
        <begin position="27"/>
        <end position="53"/>
    </location>
</feature>
<dbReference type="EMBL" id="QGKV02002055">
    <property type="protein sequence ID" value="KAF3496058.1"/>
    <property type="molecule type" value="Genomic_DNA"/>
</dbReference>
<dbReference type="Proteomes" id="UP000266723">
    <property type="component" value="Unassembled WGS sequence"/>
</dbReference>
<evidence type="ECO:0008006" key="4">
    <source>
        <dbReference type="Google" id="ProtNLM"/>
    </source>
</evidence>
<name>A0ABQ7AEC1_BRACR</name>
<gene>
    <name evidence="2" type="ORF">DY000_02055705</name>
</gene>
<organism evidence="2 3">
    <name type="scientific">Brassica cretica</name>
    <name type="common">Mustard</name>
    <dbReference type="NCBI Taxonomy" id="69181"/>
    <lineage>
        <taxon>Eukaryota</taxon>
        <taxon>Viridiplantae</taxon>
        <taxon>Streptophyta</taxon>
        <taxon>Embryophyta</taxon>
        <taxon>Tracheophyta</taxon>
        <taxon>Spermatophyta</taxon>
        <taxon>Magnoliopsida</taxon>
        <taxon>eudicotyledons</taxon>
        <taxon>Gunneridae</taxon>
        <taxon>Pentapetalae</taxon>
        <taxon>rosids</taxon>
        <taxon>malvids</taxon>
        <taxon>Brassicales</taxon>
        <taxon>Brassicaceae</taxon>
        <taxon>Brassiceae</taxon>
        <taxon>Brassica</taxon>
    </lineage>
</organism>
<sequence>MAASFEVKHLQKNRFTHPLSLSILHLEPSPRRDSNHHRNKISSLKPTGGERGVTLRIEPPGDGVSLRVNPGRGGGGTWSYLKDNSWDLVNQGKILCVKGASLDGLALKLKFSERKWSVTVMVLFSSWQNTKKHCGAPISTYVIWSFSGLKRESSHTRSVENVVLTRVLQPMLHGNRSGCVDAEAYGNVEANF</sequence>
<reference evidence="2 3" key="1">
    <citation type="journal article" date="2020" name="BMC Genomics">
        <title>Intraspecific diversification of the crop wild relative Brassica cretica Lam. using demographic model selection.</title>
        <authorList>
            <person name="Kioukis A."/>
            <person name="Michalopoulou V.A."/>
            <person name="Briers L."/>
            <person name="Pirintsos S."/>
            <person name="Studholme D.J."/>
            <person name="Pavlidis P."/>
            <person name="Sarris P.F."/>
        </authorList>
    </citation>
    <scope>NUCLEOTIDE SEQUENCE [LARGE SCALE GENOMIC DNA]</scope>
    <source>
        <strain evidence="3">cv. PFS-1207/04</strain>
    </source>
</reference>
<evidence type="ECO:0000313" key="3">
    <source>
        <dbReference type="Proteomes" id="UP000266723"/>
    </source>
</evidence>
<comment type="caution">
    <text evidence="2">The sequence shown here is derived from an EMBL/GenBank/DDBJ whole genome shotgun (WGS) entry which is preliminary data.</text>
</comment>
<protein>
    <recommendedName>
        <fullName evidence="4">TF-B3 domain-containing protein</fullName>
    </recommendedName>
</protein>
<accession>A0ABQ7AEC1</accession>
<proteinExistence type="predicted"/>
<evidence type="ECO:0000313" key="2">
    <source>
        <dbReference type="EMBL" id="KAF3496058.1"/>
    </source>
</evidence>
<keyword evidence="3" id="KW-1185">Reference proteome</keyword>
<evidence type="ECO:0000256" key="1">
    <source>
        <dbReference type="SAM" id="MobiDB-lite"/>
    </source>
</evidence>